<dbReference type="RefSeq" id="WP_183914053.1">
    <property type="nucleotide sequence ID" value="NZ_JACHBB010000002.1"/>
</dbReference>
<gene>
    <name evidence="3" type="ORF">GGI59_001236</name>
</gene>
<evidence type="ECO:0000313" key="4">
    <source>
        <dbReference type="Proteomes" id="UP000528824"/>
    </source>
</evidence>
<dbReference type="InterPro" id="IPR027417">
    <property type="entry name" value="P-loop_NTPase"/>
</dbReference>
<dbReference type="Gene3D" id="3.40.50.300">
    <property type="entry name" value="P-loop containing nucleotide triphosphate hydrolases"/>
    <property type="match status" value="1"/>
</dbReference>
<evidence type="ECO:0000259" key="2">
    <source>
        <dbReference type="PROSITE" id="PS50837"/>
    </source>
</evidence>
<sequence length="997" mass="112976">MPVGTDIIVGVLSSIVYDGLKRPFKGITEITGRRRAINRALSNPSTADLPDKSEANRAVNDVIRVLGNDHGEFTDNVANFLQDVERSVIPDALKHFAFCGHTPDDAFPAFELLYKTHEPLPFACEALFKALDASIKIRIDQSIEEKVLFEALKTQHEDLATRITALSSCLRNAASIQEPISSERFEELREKIARGIEAANRQINVETTQGTRKVNVKKLVIAARLQPLSDKGQIPAPHREAPPNETPSYAYLNFRRSFNRAVILGDPGGGKSTLTQLVCFDLARQITLAAANPKYSGFDSRDMKLPLRIILRTFEKRQQQNPSYQIFDYLIDEIRVYCDNDEFTAKKLLQQLLIFGQAVLLFDGLDEVLDVGARRSMASQIEQFTSAYATCPALVTSRIVGYGDAPVGDDYQLFTLARFNIDEVRKFTEQLLKAISNEKADIAKEKAVDFLAQTEATARDLRENPLLLGLMVYIFNSRGEVPNSRPEIYKECSVLMFEKWDQRRDIKFEFPNDFDLLDLFGYLASQIFGSADTEDGVDEEWLLDRLKAYFNIWYQDKARSFAAAKVLVNFITGRAWVMCEIGPGVFKFTHRTFLEYFFAKRIEEEAGSVTGLIRGNLLDKIIKSQWDVVNHLALQIATFRSGPKSTQAIETLLKIGTEEHFAPSEEANFLTFFGRALDYLLVPETRLIQAIDHIFRRCIQLGGNFSLTVGSIVSEVLSATQKRGMISQEVMRDIAGPLLAGPGSAERTYLLYILGMRFSGHRIYRRNVFYTDLVWQSFRQIRQDWQAEQFNRAVDNAAEARTYYYVYGDKFRELFSIHGVALLFSVSSELIPFEVSHLGYLIIHEAVRLQSKIGGPRFHDLELSQADARFALTTLSDLMYDRWQQGTIDEVIPASAENIKFPVLDEFAHYISYISGRRMPASLRTTISRAAFLYIVLADGHRNREHFERVFRSRRTKKTQNVQFASLPELFDDKFSRAIAQIRSGLAGPLFEAPASG</sequence>
<dbReference type="InterPro" id="IPR056884">
    <property type="entry name" value="NPHP3-like_N"/>
</dbReference>
<reference evidence="3 4" key="1">
    <citation type="submission" date="2020-08" db="EMBL/GenBank/DDBJ databases">
        <title>Genomic Encyclopedia of Type Strains, Phase IV (KMG-V): Genome sequencing to study the core and pangenomes of soil and plant-associated prokaryotes.</title>
        <authorList>
            <person name="Whitman W."/>
        </authorList>
    </citation>
    <scope>NUCLEOTIDE SEQUENCE [LARGE SCALE GENOMIC DNA]</scope>
    <source>
        <strain evidence="3 4">SEMIA 4034</strain>
    </source>
</reference>
<organism evidence="3 4">
    <name type="scientific">Rhizobium lentis</name>
    <dbReference type="NCBI Taxonomy" id="1138194"/>
    <lineage>
        <taxon>Bacteria</taxon>
        <taxon>Pseudomonadati</taxon>
        <taxon>Pseudomonadota</taxon>
        <taxon>Alphaproteobacteria</taxon>
        <taxon>Hyphomicrobiales</taxon>
        <taxon>Rhizobiaceae</taxon>
        <taxon>Rhizobium/Agrobacterium group</taxon>
        <taxon>Rhizobium</taxon>
    </lineage>
</organism>
<comment type="caution">
    <text evidence="3">The sequence shown here is derived from an EMBL/GenBank/DDBJ whole genome shotgun (WGS) entry which is preliminary data.</text>
</comment>
<proteinExistence type="predicted"/>
<dbReference type="AlphaFoldDB" id="A0A7W8XED0"/>
<protein>
    <recommendedName>
        <fullName evidence="2">NACHT domain-containing protein</fullName>
    </recommendedName>
</protein>
<dbReference type="SUPFAM" id="SSF52540">
    <property type="entry name" value="P-loop containing nucleoside triphosphate hydrolases"/>
    <property type="match status" value="1"/>
</dbReference>
<evidence type="ECO:0000256" key="1">
    <source>
        <dbReference type="ARBA" id="ARBA00022737"/>
    </source>
</evidence>
<dbReference type="PROSITE" id="PS50837">
    <property type="entry name" value="NACHT"/>
    <property type="match status" value="1"/>
</dbReference>
<keyword evidence="4" id="KW-1185">Reference proteome</keyword>
<name>A0A7W8XED0_9HYPH</name>
<dbReference type="Pfam" id="PF24883">
    <property type="entry name" value="NPHP3_N"/>
    <property type="match status" value="1"/>
</dbReference>
<dbReference type="InterPro" id="IPR007111">
    <property type="entry name" value="NACHT_NTPase"/>
</dbReference>
<keyword evidence="1" id="KW-0677">Repeat</keyword>
<dbReference type="Proteomes" id="UP000528824">
    <property type="component" value="Unassembled WGS sequence"/>
</dbReference>
<feature type="domain" description="NACHT" evidence="2">
    <location>
        <begin position="259"/>
        <end position="368"/>
    </location>
</feature>
<dbReference type="EMBL" id="JACHBC010000002">
    <property type="protein sequence ID" value="MBB5559593.1"/>
    <property type="molecule type" value="Genomic_DNA"/>
</dbReference>
<accession>A0A7W8XED0</accession>
<evidence type="ECO:0000313" key="3">
    <source>
        <dbReference type="EMBL" id="MBB5559593.1"/>
    </source>
</evidence>